<reference evidence="4 5" key="1">
    <citation type="journal article" date="2024" name="bioRxiv">
        <title>A reference genome for Trichogramma kaykai: A tiny desert-dwelling parasitoid wasp with competing sex-ratio distorters.</title>
        <authorList>
            <person name="Culotta J."/>
            <person name="Lindsey A.R."/>
        </authorList>
    </citation>
    <scope>NUCLEOTIDE SEQUENCE [LARGE SCALE GENOMIC DNA]</scope>
    <source>
        <strain evidence="4 5">KSX58</strain>
    </source>
</reference>
<proteinExistence type="inferred from homology"/>
<accession>A0ABD2W3G2</accession>
<dbReference type="Proteomes" id="UP001627154">
    <property type="component" value="Unassembled WGS sequence"/>
</dbReference>
<dbReference type="EMBL" id="JBJJXI010000137">
    <property type="protein sequence ID" value="KAL3387383.1"/>
    <property type="molecule type" value="Genomic_DNA"/>
</dbReference>
<feature type="binding site" evidence="2">
    <location>
        <position position="91"/>
    </location>
    <ligand>
        <name>phosphate</name>
        <dbReference type="ChEBI" id="CHEBI:43474"/>
    </ligand>
</feature>
<evidence type="ECO:0000313" key="5">
    <source>
        <dbReference type="Proteomes" id="UP001627154"/>
    </source>
</evidence>
<dbReference type="PANTHER" id="PTHR43691:SF11">
    <property type="entry name" value="FI09636P-RELATED"/>
    <property type="match status" value="1"/>
</dbReference>
<feature type="binding site" evidence="2">
    <location>
        <position position="214"/>
    </location>
    <ligand>
        <name>substrate</name>
    </ligand>
</feature>
<dbReference type="InterPro" id="IPR000845">
    <property type="entry name" value="Nucleoside_phosphorylase_d"/>
</dbReference>
<dbReference type="InterPro" id="IPR010059">
    <property type="entry name" value="Uridine_phosphorylase_euk"/>
</dbReference>
<dbReference type="PANTHER" id="PTHR43691">
    <property type="entry name" value="URIDINE PHOSPHORYLASE"/>
    <property type="match status" value="1"/>
</dbReference>
<evidence type="ECO:0000256" key="2">
    <source>
        <dbReference type="PIRSR" id="PIRSR610059-50"/>
    </source>
</evidence>
<dbReference type="Gene3D" id="3.40.50.1580">
    <property type="entry name" value="Nucleoside phosphorylase domain"/>
    <property type="match status" value="1"/>
</dbReference>
<dbReference type="AlphaFoldDB" id="A0ABD2W3G2"/>
<dbReference type="Pfam" id="PF01048">
    <property type="entry name" value="PNP_UDP_1"/>
    <property type="match status" value="1"/>
</dbReference>
<evidence type="ECO:0000313" key="4">
    <source>
        <dbReference type="EMBL" id="KAL3387383.1"/>
    </source>
</evidence>
<keyword evidence="5" id="KW-1185">Reference proteome</keyword>
<dbReference type="NCBIfam" id="TIGR01719">
    <property type="entry name" value="euk_UDPppase"/>
    <property type="match status" value="1"/>
</dbReference>
<name>A0ABD2W3G2_9HYME</name>
<feature type="binding site" evidence="2">
    <location>
        <position position="216"/>
    </location>
    <ligand>
        <name>substrate</name>
    </ligand>
</feature>
<protein>
    <recommendedName>
        <fullName evidence="3">Nucleoside phosphorylase domain-containing protein</fullName>
    </recommendedName>
</protein>
<feature type="binding site" evidence="2">
    <location>
        <begin position="135"/>
        <end position="138"/>
    </location>
    <ligand>
        <name>phosphate</name>
        <dbReference type="ChEBI" id="CHEBI:43474"/>
    </ligand>
</feature>
<evidence type="ECO:0000256" key="1">
    <source>
        <dbReference type="ARBA" id="ARBA00010456"/>
    </source>
</evidence>
<comment type="caution">
    <text evidence="4">The sequence shown here is derived from an EMBL/GenBank/DDBJ whole genome shotgun (WGS) entry which is preliminary data.</text>
</comment>
<feature type="domain" description="Nucleoside phosphorylase" evidence="3">
    <location>
        <begin position="50"/>
        <end position="300"/>
    </location>
</feature>
<sequence length="304" mass="34134">MFRRGDDNGEEESTVVLLNPHLSELNGDILYHLGLGTKTHDLVKMFGDVKFVCMGGAPKRMEHFAKYILTELKDKLPPGTKFQDMQEHSYRYSMYKVGPILSISHGIGVPSLQILLHEIIKLMYYAKVKNPVFFRIGTCGGIGIKAGSVVVSKGAVNEMIEPYYEQIVLGVKMQRSAKLDQDLAQELLSLSEPDDGFDLISGQTMCSYDFYEGQGRCDGAFCYFSEGAKQEYLKKLHDAGVRNIEMEATCFSALTNLANIKAAIVCVAFLNRFEGDQVCPPKNVLSQWEVRPQQIVARYIKRHL</sequence>
<evidence type="ECO:0000259" key="3">
    <source>
        <dbReference type="Pfam" id="PF01048"/>
    </source>
</evidence>
<organism evidence="4 5">
    <name type="scientific">Trichogramma kaykai</name>
    <dbReference type="NCBI Taxonomy" id="54128"/>
    <lineage>
        <taxon>Eukaryota</taxon>
        <taxon>Metazoa</taxon>
        <taxon>Ecdysozoa</taxon>
        <taxon>Arthropoda</taxon>
        <taxon>Hexapoda</taxon>
        <taxon>Insecta</taxon>
        <taxon>Pterygota</taxon>
        <taxon>Neoptera</taxon>
        <taxon>Endopterygota</taxon>
        <taxon>Hymenoptera</taxon>
        <taxon>Apocrita</taxon>
        <taxon>Proctotrupomorpha</taxon>
        <taxon>Chalcidoidea</taxon>
        <taxon>Trichogrammatidae</taxon>
        <taxon>Trichogramma</taxon>
    </lineage>
</organism>
<dbReference type="InterPro" id="IPR035994">
    <property type="entry name" value="Nucleoside_phosphorylase_sf"/>
</dbReference>
<dbReference type="CDD" id="cd17763">
    <property type="entry name" value="UP_hUPP-like"/>
    <property type="match status" value="1"/>
</dbReference>
<dbReference type="SUPFAM" id="SSF53167">
    <property type="entry name" value="Purine and uridine phosphorylases"/>
    <property type="match status" value="1"/>
</dbReference>
<comment type="similarity">
    <text evidence="1">Belongs to the PNP/UDP phosphorylase family.</text>
</comment>
<gene>
    <name evidence="4" type="ORF">TKK_017324</name>
</gene>